<proteinExistence type="predicted"/>
<dbReference type="AlphaFoldDB" id="A0A9P9DCC7"/>
<name>A0A9P9DCC7_9PLEO</name>
<dbReference type="OrthoDB" id="4338954at2759"/>
<comment type="caution">
    <text evidence="1">The sequence shown here is derived from an EMBL/GenBank/DDBJ whole genome shotgun (WGS) entry which is preliminary data.</text>
</comment>
<keyword evidence="2" id="KW-1185">Reference proteome</keyword>
<reference evidence="1" key="1">
    <citation type="journal article" date="2021" name="Nat. Commun.">
        <title>Genetic determinants of endophytism in the Arabidopsis root mycobiome.</title>
        <authorList>
            <person name="Mesny F."/>
            <person name="Miyauchi S."/>
            <person name="Thiergart T."/>
            <person name="Pickel B."/>
            <person name="Atanasova L."/>
            <person name="Karlsson M."/>
            <person name="Huettel B."/>
            <person name="Barry K.W."/>
            <person name="Haridas S."/>
            <person name="Chen C."/>
            <person name="Bauer D."/>
            <person name="Andreopoulos W."/>
            <person name="Pangilinan J."/>
            <person name="LaButti K."/>
            <person name="Riley R."/>
            <person name="Lipzen A."/>
            <person name="Clum A."/>
            <person name="Drula E."/>
            <person name="Henrissat B."/>
            <person name="Kohler A."/>
            <person name="Grigoriev I.V."/>
            <person name="Martin F.M."/>
            <person name="Hacquard S."/>
        </authorList>
    </citation>
    <scope>NUCLEOTIDE SEQUENCE</scope>
    <source>
        <strain evidence="1">MPI-CAGE-CH-0243</strain>
    </source>
</reference>
<dbReference type="EMBL" id="JAGMWT010000013">
    <property type="protein sequence ID" value="KAH7117855.1"/>
    <property type="molecule type" value="Genomic_DNA"/>
</dbReference>
<organism evidence="1 2">
    <name type="scientific">Dendryphion nanum</name>
    <dbReference type="NCBI Taxonomy" id="256645"/>
    <lineage>
        <taxon>Eukaryota</taxon>
        <taxon>Fungi</taxon>
        <taxon>Dikarya</taxon>
        <taxon>Ascomycota</taxon>
        <taxon>Pezizomycotina</taxon>
        <taxon>Dothideomycetes</taxon>
        <taxon>Pleosporomycetidae</taxon>
        <taxon>Pleosporales</taxon>
        <taxon>Torulaceae</taxon>
        <taxon>Dendryphion</taxon>
    </lineage>
</organism>
<dbReference type="Proteomes" id="UP000700596">
    <property type="component" value="Unassembled WGS sequence"/>
</dbReference>
<evidence type="ECO:0000313" key="2">
    <source>
        <dbReference type="Proteomes" id="UP000700596"/>
    </source>
</evidence>
<evidence type="ECO:0000313" key="1">
    <source>
        <dbReference type="EMBL" id="KAH7117855.1"/>
    </source>
</evidence>
<protein>
    <submittedName>
        <fullName evidence="1">Uncharacterized protein</fullName>
    </submittedName>
</protein>
<gene>
    <name evidence="1" type="ORF">B0J11DRAFT_441373</name>
</gene>
<sequence>MSARIFQRSFATTTRARATISSPLSSLPPTHFSASNSSVPKLGKVGKWYLPTMALIAVGMIYLPDALFTSPATTTRSPRTVTLDSANRTIGFAISNALSETNLSQKKRELTQVEKNQLLMDAYGARSTLEDIEKAFEQMERAATMDSAERNSRLEDAYGERTSLRDVERAMQVYEVQ</sequence>
<accession>A0A9P9DCC7</accession>